<keyword evidence="2" id="KW-0813">Transport</keyword>
<dbReference type="Proteomes" id="UP000023152">
    <property type="component" value="Unassembled WGS sequence"/>
</dbReference>
<evidence type="ECO:0000256" key="6">
    <source>
        <dbReference type="SAM" id="Phobius"/>
    </source>
</evidence>
<evidence type="ECO:0000259" key="8">
    <source>
        <dbReference type="Pfam" id="PF19055"/>
    </source>
</evidence>
<feature type="transmembrane region" description="Helical" evidence="6">
    <location>
        <begin position="142"/>
        <end position="161"/>
    </location>
</feature>
<keyword evidence="9" id="KW-0067">ATP-binding</keyword>
<comment type="caution">
    <text evidence="9">The sequence shown here is derived from an EMBL/GenBank/DDBJ whole genome shotgun (WGS) entry which is preliminary data.</text>
</comment>
<feature type="transmembrane region" description="Helical" evidence="6">
    <location>
        <begin position="176"/>
        <end position="198"/>
    </location>
</feature>
<comment type="subcellular location">
    <subcellularLocation>
        <location evidence="1">Membrane</location>
        <topology evidence="1">Multi-pass membrane protein</topology>
    </subcellularLocation>
</comment>
<evidence type="ECO:0000256" key="3">
    <source>
        <dbReference type="ARBA" id="ARBA00022692"/>
    </source>
</evidence>
<organism evidence="9 10">
    <name type="scientific">Reticulomyxa filosa</name>
    <dbReference type="NCBI Taxonomy" id="46433"/>
    <lineage>
        <taxon>Eukaryota</taxon>
        <taxon>Sar</taxon>
        <taxon>Rhizaria</taxon>
        <taxon>Retaria</taxon>
        <taxon>Foraminifera</taxon>
        <taxon>Monothalamids</taxon>
        <taxon>Reticulomyxidae</taxon>
        <taxon>Reticulomyxa</taxon>
    </lineage>
</organism>
<feature type="transmembrane region" description="Helical" evidence="6">
    <location>
        <begin position="219"/>
        <end position="244"/>
    </location>
</feature>
<dbReference type="EMBL" id="ASPP01006314">
    <property type="protein sequence ID" value="ETO29016.1"/>
    <property type="molecule type" value="Genomic_DNA"/>
</dbReference>
<evidence type="ECO:0000256" key="1">
    <source>
        <dbReference type="ARBA" id="ARBA00004141"/>
    </source>
</evidence>
<dbReference type="PANTHER" id="PTHR48041:SF41">
    <property type="entry name" value="ABC TRANSPORTER G FAMILY"/>
    <property type="match status" value="1"/>
</dbReference>
<keyword evidence="4 6" id="KW-1133">Transmembrane helix</keyword>
<evidence type="ECO:0000259" key="7">
    <source>
        <dbReference type="Pfam" id="PF01061"/>
    </source>
</evidence>
<dbReference type="GO" id="GO:0140359">
    <property type="term" value="F:ABC-type transporter activity"/>
    <property type="evidence" value="ECO:0007669"/>
    <property type="project" value="InterPro"/>
</dbReference>
<name>X6NSP2_RETFI</name>
<accession>X6NSP2</accession>
<dbReference type="GO" id="GO:0016020">
    <property type="term" value="C:membrane"/>
    <property type="evidence" value="ECO:0007669"/>
    <property type="project" value="UniProtKB-SubCell"/>
</dbReference>
<evidence type="ECO:0000256" key="5">
    <source>
        <dbReference type="ARBA" id="ARBA00023136"/>
    </source>
</evidence>
<dbReference type="Pfam" id="PF19055">
    <property type="entry name" value="ABC2_membrane_7"/>
    <property type="match status" value="1"/>
</dbReference>
<feature type="domain" description="ABC transporter family G" evidence="8">
    <location>
        <begin position="21"/>
        <end position="72"/>
    </location>
</feature>
<dbReference type="PANTHER" id="PTHR48041">
    <property type="entry name" value="ABC TRANSPORTER G FAMILY MEMBER 28"/>
    <property type="match status" value="1"/>
</dbReference>
<keyword evidence="9" id="KW-0547">Nucleotide-binding</keyword>
<evidence type="ECO:0000313" key="9">
    <source>
        <dbReference type="EMBL" id="ETO29016.1"/>
    </source>
</evidence>
<dbReference type="InterPro" id="IPR050352">
    <property type="entry name" value="ABCG_transporters"/>
</dbReference>
<feature type="transmembrane region" description="Helical" evidence="6">
    <location>
        <begin position="250"/>
        <end position="274"/>
    </location>
</feature>
<keyword evidence="3 6" id="KW-0812">Transmembrane</keyword>
<proteinExistence type="predicted"/>
<dbReference type="InterPro" id="IPR043926">
    <property type="entry name" value="ABCG_dom"/>
</dbReference>
<evidence type="ECO:0000256" key="2">
    <source>
        <dbReference type="ARBA" id="ARBA00022448"/>
    </source>
</evidence>
<dbReference type="AlphaFoldDB" id="X6NSP2"/>
<sequence length="372" mass="42566">MCMHAHCAAVRERKKKQMGLVFTQFDRLILLTDGNVVYNGKGGEHAVTYFSKLGFSCPSYFNPADYFLDIISYDSRNEEDSEKRIALLIGAWKKQSKKYNIRSKKFLKKVQEMKTVRSGFWTQLFVLSGRNIRQVYRNKFSLTIRLIMALFFGLFLSAIYSNTNYGQKSIQDRSGILFFVAINQSFSGLMNVVTTFTLEKAIVMRERQAKSYHVVSYYLTKFLTAVPVDIFFPVLFSCVMYWIVNLNPTAQSFFIFIVTTVLTTFTAMALGFIVAAFAPSVDAANAVGPPIMVLMILFGGVFINIKNVPVWLSWLQNLSSIRWSYMAFCINEFKHEKFHCSASEQSFCIKNGEDVLCFSSSSVLLFKRNKDK</sequence>
<dbReference type="OMA" id="SPLHLGW"/>
<evidence type="ECO:0000256" key="4">
    <source>
        <dbReference type="ARBA" id="ARBA00022989"/>
    </source>
</evidence>
<keyword evidence="5 6" id="KW-0472">Membrane</keyword>
<dbReference type="OrthoDB" id="66620at2759"/>
<dbReference type="GO" id="GO:0005524">
    <property type="term" value="F:ATP binding"/>
    <property type="evidence" value="ECO:0007669"/>
    <property type="project" value="UniProtKB-KW"/>
</dbReference>
<evidence type="ECO:0000313" key="10">
    <source>
        <dbReference type="Proteomes" id="UP000023152"/>
    </source>
</evidence>
<keyword evidence="10" id="KW-1185">Reference proteome</keyword>
<gene>
    <name evidence="9" type="ORF">RFI_08112</name>
</gene>
<feature type="domain" description="ABC-2 type transporter transmembrane" evidence="7">
    <location>
        <begin position="122"/>
        <end position="333"/>
    </location>
</feature>
<dbReference type="Pfam" id="PF01061">
    <property type="entry name" value="ABC2_membrane"/>
    <property type="match status" value="1"/>
</dbReference>
<feature type="transmembrane region" description="Helical" evidence="6">
    <location>
        <begin position="286"/>
        <end position="305"/>
    </location>
</feature>
<reference evidence="9 10" key="1">
    <citation type="journal article" date="2013" name="Curr. Biol.">
        <title>The Genome of the Foraminiferan Reticulomyxa filosa.</title>
        <authorList>
            <person name="Glockner G."/>
            <person name="Hulsmann N."/>
            <person name="Schleicher M."/>
            <person name="Noegel A.A."/>
            <person name="Eichinger L."/>
            <person name="Gallinger C."/>
            <person name="Pawlowski J."/>
            <person name="Sierra R."/>
            <person name="Euteneuer U."/>
            <person name="Pillet L."/>
            <person name="Moustafa A."/>
            <person name="Platzer M."/>
            <person name="Groth M."/>
            <person name="Szafranski K."/>
            <person name="Schliwa M."/>
        </authorList>
    </citation>
    <scope>NUCLEOTIDE SEQUENCE [LARGE SCALE GENOMIC DNA]</scope>
</reference>
<protein>
    <submittedName>
        <fullName evidence="9">ATP-binding cassette transporter, subfamily G, member 2, group WBC protein PpABCG2</fullName>
    </submittedName>
</protein>
<dbReference type="InterPro" id="IPR013525">
    <property type="entry name" value="ABC2_TM"/>
</dbReference>